<feature type="active site" evidence="9">
    <location>
        <position position="13"/>
    </location>
</feature>
<dbReference type="GO" id="GO:0019288">
    <property type="term" value="P:isopentenyl diphosphate biosynthetic process, methylerythritol 4-phosphate pathway"/>
    <property type="evidence" value="ECO:0007669"/>
    <property type="project" value="UniProtKB-UniRule"/>
</dbReference>
<dbReference type="RefSeq" id="WP_245950907.1">
    <property type="nucleotide sequence ID" value="NZ_QLMA01000006.1"/>
</dbReference>
<gene>
    <name evidence="9" type="primary">ispE</name>
    <name evidence="12" type="ORF">CLV59_106440</name>
</gene>
<evidence type="ECO:0000256" key="1">
    <source>
        <dbReference type="ARBA" id="ARBA00009684"/>
    </source>
</evidence>
<reference evidence="12 13" key="1">
    <citation type="submission" date="2018-06" db="EMBL/GenBank/DDBJ databases">
        <title>Genomic Encyclopedia of Archaeal and Bacterial Type Strains, Phase II (KMG-II): from individual species to whole genera.</title>
        <authorList>
            <person name="Goeker M."/>
        </authorList>
    </citation>
    <scope>NUCLEOTIDE SEQUENCE [LARGE SCALE GENOMIC DNA]</scope>
    <source>
        <strain evidence="12 13">DSM 29821</strain>
    </source>
</reference>
<comment type="caution">
    <text evidence="12">The sequence shown here is derived from an EMBL/GenBank/DDBJ whole genome shotgun (WGS) entry which is preliminary data.</text>
</comment>
<protein>
    <recommendedName>
        <fullName evidence="3 9">4-diphosphocytidyl-2-C-methyl-D-erythritol kinase</fullName>
        <shortName evidence="9">CMK</shortName>
        <ecNumber evidence="2 9">2.7.1.148</ecNumber>
    </recommendedName>
    <alternativeName>
        <fullName evidence="8 9">4-(cytidine-5'-diphospho)-2-C-methyl-D-erythritol kinase</fullName>
    </alternativeName>
</protein>
<feature type="domain" description="GHMP kinase N-terminal" evidence="10">
    <location>
        <begin position="68"/>
        <end position="144"/>
    </location>
</feature>
<dbReference type="Gene3D" id="3.30.230.10">
    <property type="match status" value="1"/>
</dbReference>
<dbReference type="Gene3D" id="3.30.70.890">
    <property type="entry name" value="GHMP kinase, C-terminal domain"/>
    <property type="match status" value="1"/>
</dbReference>
<dbReference type="NCBIfam" id="TIGR00154">
    <property type="entry name" value="ispE"/>
    <property type="match status" value="1"/>
</dbReference>
<dbReference type="AlphaFoldDB" id="A0A327VX16"/>
<sequence>MSTSAMVVFPNCKINLGLHITHKRADGFHDLETVFYPVALTDALEVLTAGELQFTGSGISIPGDSGENLCVRAFQLLQQDFPALQPVQIHLHKHIPIGAGLGGGSADGAFMLQLLNNKYQLGLSEAQLIAYAAQLGSDCPFFISNKPCFATGRGEMLEPIALDLSAYSMLLVYPGIHVNTGWAFRQLTPAVPLYSLKEMIQLPVSEWRGVITNDFELPVFSEYPVLAEIKEEMYRQGAVYAAMSGSGSAIVGLFPKASLPDVEWDSSYKVFKIR</sequence>
<evidence type="ECO:0000256" key="5">
    <source>
        <dbReference type="ARBA" id="ARBA00022741"/>
    </source>
</evidence>
<name>A0A327VX16_9BACT</name>
<dbReference type="SUPFAM" id="SSF54211">
    <property type="entry name" value="Ribosomal protein S5 domain 2-like"/>
    <property type="match status" value="1"/>
</dbReference>
<evidence type="ECO:0000259" key="11">
    <source>
        <dbReference type="Pfam" id="PF08544"/>
    </source>
</evidence>
<comment type="catalytic activity">
    <reaction evidence="9">
        <text>4-CDP-2-C-methyl-D-erythritol + ATP = 4-CDP-2-C-methyl-D-erythritol 2-phosphate + ADP + H(+)</text>
        <dbReference type="Rhea" id="RHEA:18437"/>
        <dbReference type="ChEBI" id="CHEBI:15378"/>
        <dbReference type="ChEBI" id="CHEBI:30616"/>
        <dbReference type="ChEBI" id="CHEBI:57823"/>
        <dbReference type="ChEBI" id="CHEBI:57919"/>
        <dbReference type="ChEBI" id="CHEBI:456216"/>
        <dbReference type="EC" id="2.7.1.148"/>
    </reaction>
</comment>
<dbReference type="PANTHER" id="PTHR43527">
    <property type="entry name" value="4-DIPHOSPHOCYTIDYL-2-C-METHYL-D-ERYTHRITOL KINASE, CHLOROPLASTIC"/>
    <property type="match status" value="1"/>
</dbReference>
<dbReference type="UniPathway" id="UPA00056">
    <property type="reaction ID" value="UER00094"/>
</dbReference>
<evidence type="ECO:0000313" key="12">
    <source>
        <dbReference type="EMBL" id="RAJ79374.1"/>
    </source>
</evidence>
<feature type="binding site" evidence="9">
    <location>
        <begin position="96"/>
        <end position="106"/>
    </location>
    <ligand>
        <name>ATP</name>
        <dbReference type="ChEBI" id="CHEBI:30616"/>
    </ligand>
</feature>
<comment type="similarity">
    <text evidence="1 9">Belongs to the GHMP kinase family. IspE subfamily.</text>
</comment>
<dbReference type="EMBL" id="QLMA01000006">
    <property type="protein sequence ID" value="RAJ79374.1"/>
    <property type="molecule type" value="Genomic_DNA"/>
</dbReference>
<dbReference type="InterPro" id="IPR020568">
    <property type="entry name" value="Ribosomal_Su5_D2-typ_SF"/>
</dbReference>
<evidence type="ECO:0000256" key="4">
    <source>
        <dbReference type="ARBA" id="ARBA00022679"/>
    </source>
</evidence>
<comment type="function">
    <text evidence="9">Catalyzes the phosphorylation of the position 2 hydroxy group of 4-diphosphocytidyl-2C-methyl-D-erythritol.</text>
</comment>
<dbReference type="InterPro" id="IPR014721">
    <property type="entry name" value="Ribsml_uS5_D2-typ_fold_subgr"/>
</dbReference>
<evidence type="ECO:0000313" key="13">
    <source>
        <dbReference type="Proteomes" id="UP000249819"/>
    </source>
</evidence>
<dbReference type="Proteomes" id="UP000249819">
    <property type="component" value="Unassembled WGS sequence"/>
</dbReference>
<dbReference type="SUPFAM" id="SSF55060">
    <property type="entry name" value="GHMP Kinase, C-terminal domain"/>
    <property type="match status" value="1"/>
</dbReference>
<dbReference type="InterPro" id="IPR006204">
    <property type="entry name" value="GHMP_kinase_N_dom"/>
</dbReference>
<dbReference type="HAMAP" id="MF_00061">
    <property type="entry name" value="IspE"/>
    <property type="match status" value="1"/>
</dbReference>
<proteinExistence type="inferred from homology"/>
<dbReference type="PIRSF" id="PIRSF010376">
    <property type="entry name" value="IspE"/>
    <property type="match status" value="1"/>
</dbReference>
<keyword evidence="13" id="KW-1185">Reference proteome</keyword>
<keyword evidence="9" id="KW-0414">Isoprene biosynthesis</keyword>
<accession>A0A327VX16</accession>
<comment type="pathway">
    <text evidence="9">Isoprenoid biosynthesis; isopentenyl diphosphate biosynthesis via DXP pathway; isopentenyl diphosphate from 1-deoxy-D-xylulose 5-phosphate: step 3/6.</text>
</comment>
<organism evidence="12 13">
    <name type="scientific">Chitinophaga dinghuensis</name>
    <dbReference type="NCBI Taxonomy" id="1539050"/>
    <lineage>
        <taxon>Bacteria</taxon>
        <taxon>Pseudomonadati</taxon>
        <taxon>Bacteroidota</taxon>
        <taxon>Chitinophagia</taxon>
        <taxon>Chitinophagales</taxon>
        <taxon>Chitinophagaceae</taxon>
        <taxon>Chitinophaga</taxon>
    </lineage>
</organism>
<dbReference type="GO" id="GO:0050515">
    <property type="term" value="F:4-(cytidine 5'-diphospho)-2-C-methyl-D-erythritol kinase activity"/>
    <property type="evidence" value="ECO:0007669"/>
    <property type="project" value="UniProtKB-UniRule"/>
</dbReference>
<dbReference type="GO" id="GO:0005524">
    <property type="term" value="F:ATP binding"/>
    <property type="evidence" value="ECO:0007669"/>
    <property type="project" value="UniProtKB-UniRule"/>
</dbReference>
<evidence type="ECO:0000256" key="9">
    <source>
        <dbReference type="HAMAP-Rule" id="MF_00061"/>
    </source>
</evidence>
<feature type="domain" description="GHMP kinase C-terminal" evidence="11">
    <location>
        <begin position="213"/>
        <end position="257"/>
    </location>
</feature>
<dbReference type="Pfam" id="PF00288">
    <property type="entry name" value="GHMP_kinases_N"/>
    <property type="match status" value="1"/>
</dbReference>
<evidence type="ECO:0000256" key="8">
    <source>
        <dbReference type="ARBA" id="ARBA00032554"/>
    </source>
</evidence>
<evidence type="ECO:0000256" key="3">
    <source>
        <dbReference type="ARBA" id="ARBA00017473"/>
    </source>
</evidence>
<dbReference type="InterPro" id="IPR004424">
    <property type="entry name" value="IspE"/>
</dbReference>
<keyword evidence="5 9" id="KW-0547">Nucleotide-binding</keyword>
<keyword evidence="6 9" id="KW-0418">Kinase</keyword>
<evidence type="ECO:0000256" key="7">
    <source>
        <dbReference type="ARBA" id="ARBA00022840"/>
    </source>
</evidence>
<evidence type="ECO:0000259" key="10">
    <source>
        <dbReference type="Pfam" id="PF00288"/>
    </source>
</evidence>
<dbReference type="InterPro" id="IPR036554">
    <property type="entry name" value="GHMP_kinase_C_sf"/>
</dbReference>
<dbReference type="GO" id="GO:0016114">
    <property type="term" value="P:terpenoid biosynthetic process"/>
    <property type="evidence" value="ECO:0007669"/>
    <property type="project" value="UniProtKB-UniRule"/>
</dbReference>
<dbReference type="Pfam" id="PF08544">
    <property type="entry name" value="GHMP_kinases_C"/>
    <property type="match status" value="1"/>
</dbReference>
<dbReference type="EC" id="2.7.1.148" evidence="2 9"/>
<feature type="active site" evidence="9">
    <location>
        <position position="138"/>
    </location>
</feature>
<keyword evidence="7 9" id="KW-0067">ATP-binding</keyword>
<evidence type="ECO:0000256" key="2">
    <source>
        <dbReference type="ARBA" id="ARBA00012052"/>
    </source>
</evidence>
<evidence type="ECO:0000256" key="6">
    <source>
        <dbReference type="ARBA" id="ARBA00022777"/>
    </source>
</evidence>
<keyword evidence="4 9" id="KW-0808">Transferase</keyword>
<dbReference type="InterPro" id="IPR013750">
    <property type="entry name" value="GHMP_kinase_C_dom"/>
</dbReference>
<dbReference type="PANTHER" id="PTHR43527:SF2">
    <property type="entry name" value="4-DIPHOSPHOCYTIDYL-2-C-METHYL-D-ERYTHRITOL KINASE, CHLOROPLASTIC"/>
    <property type="match status" value="1"/>
</dbReference>